<comment type="caution">
    <text evidence="1">The sequence shown here is derived from an EMBL/GenBank/DDBJ whole genome shotgun (WGS) entry which is preliminary data.</text>
</comment>
<sequence>MGSLSIGISSTTKGGTGGVESIPLSWELPFAAWPLNEEVPGVPTFVRFGTPLDHPDPVMNVIPAIAPGHILYKAYLKWVNDLSEWSSGHTVAFNGSHQYNLSSPDRQDALGVDQAWVAQVVESTFAENLSSGLEPHCLAELDTIAGQQLGEDASKGSKHGPSGVNHLELTVLGEGFWVSRKPGSVPTIVTGEFTGKGDSPENGPKYLTLSGPYHGLPDETALLAVFLMVTLPLPRSSDADGATFTALPAKDGEERAIVDAAISKRNDREERKLHPYKL</sequence>
<reference evidence="1" key="1">
    <citation type="submission" date="2022-12" db="EMBL/GenBank/DDBJ databases">
        <title>Draft genome assemblies for two species of Escallonia (Escalloniales).</title>
        <authorList>
            <person name="Chanderbali A."/>
            <person name="Dervinis C."/>
            <person name="Anghel I."/>
            <person name="Soltis D."/>
            <person name="Soltis P."/>
            <person name="Zapata F."/>
        </authorList>
    </citation>
    <scope>NUCLEOTIDE SEQUENCE</scope>
    <source>
        <strain evidence="1">UCBG92.1500</strain>
        <tissue evidence="1">Leaf</tissue>
    </source>
</reference>
<evidence type="ECO:0000313" key="2">
    <source>
        <dbReference type="Proteomes" id="UP001187471"/>
    </source>
</evidence>
<proteinExistence type="predicted"/>
<dbReference type="AlphaFoldDB" id="A0AA88RD37"/>
<accession>A0AA88RD37</accession>
<dbReference type="Proteomes" id="UP001187471">
    <property type="component" value="Unassembled WGS sequence"/>
</dbReference>
<organism evidence="1 2">
    <name type="scientific">Escallonia rubra</name>
    <dbReference type="NCBI Taxonomy" id="112253"/>
    <lineage>
        <taxon>Eukaryota</taxon>
        <taxon>Viridiplantae</taxon>
        <taxon>Streptophyta</taxon>
        <taxon>Embryophyta</taxon>
        <taxon>Tracheophyta</taxon>
        <taxon>Spermatophyta</taxon>
        <taxon>Magnoliopsida</taxon>
        <taxon>eudicotyledons</taxon>
        <taxon>Gunneridae</taxon>
        <taxon>Pentapetalae</taxon>
        <taxon>asterids</taxon>
        <taxon>campanulids</taxon>
        <taxon>Escalloniales</taxon>
        <taxon>Escalloniaceae</taxon>
        <taxon>Escallonia</taxon>
    </lineage>
</organism>
<gene>
    <name evidence="1" type="ORF">RJ640_001760</name>
</gene>
<dbReference type="EMBL" id="JAVXUO010001002">
    <property type="protein sequence ID" value="KAK2987244.1"/>
    <property type="molecule type" value="Genomic_DNA"/>
</dbReference>
<evidence type="ECO:0000313" key="1">
    <source>
        <dbReference type="EMBL" id="KAK2987244.1"/>
    </source>
</evidence>
<protein>
    <submittedName>
        <fullName evidence="1">Uncharacterized protein</fullName>
    </submittedName>
</protein>
<name>A0AA88RD37_9ASTE</name>
<keyword evidence="2" id="KW-1185">Reference proteome</keyword>